<dbReference type="Gene3D" id="1.10.1370.20">
    <property type="entry name" value="Oligoendopeptidase f, C-terminal domain"/>
    <property type="match status" value="1"/>
</dbReference>
<evidence type="ECO:0000259" key="7">
    <source>
        <dbReference type="Pfam" id="PF01432"/>
    </source>
</evidence>
<dbReference type="Pfam" id="PF01432">
    <property type="entry name" value="Peptidase_M3"/>
    <property type="match status" value="1"/>
</dbReference>
<evidence type="ECO:0000256" key="3">
    <source>
        <dbReference type="ARBA" id="ARBA00022801"/>
    </source>
</evidence>
<reference evidence="9" key="1">
    <citation type="submission" date="2022-05" db="EMBL/GenBank/DDBJ databases">
        <authorList>
            <person name="Colautti A."/>
            <person name="Iacumin L."/>
        </authorList>
    </citation>
    <scope>NUCLEOTIDE SEQUENCE</scope>
    <source>
        <strain evidence="9">SK 55</strain>
    </source>
</reference>
<evidence type="ECO:0000256" key="1">
    <source>
        <dbReference type="ARBA" id="ARBA00022670"/>
    </source>
</evidence>
<keyword evidence="4 6" id="KW-0862">Zinc</keyword>
<evidence type="ECO:0000256" key="6">
    <source>
        <dbReference type="RuleBase" id="RU368091"/>
    </source>
</evidence>
<feature type="domain" description="Peptidase M3A/M3B catalytic" evidence="7">
    <location>
        <begin position="206"/>
        <end position="583"/>
    </location>
</feature>
<evidence type="ECO:0000259" key="8">
    <source>
        <dbReference type="Pfam" id="PF08439"/>
    </source>
</evidence>
<dbReference type="InterPro" id="IPR001567">
    <property type="entry name" value="Pept_M3A_M3B_dom"/>
</dbReference>
<accession>A0A9X3LHQ3</accession>
<dbReference type="GO" id="GO:0004222">
    <property type="term" value="F:metalloendopeptidase activity"/>
    <property type="evidence" value="ECO:0007669"/>
    <property type="project" value="UniProtKB-UniRule"/>
</dbReference>
<comment type="cofactor">
    <cofactor evidence="6">
        <name>Zn(2+)</name>
        <dbReference type="ChEBI" id="CHEBI:29105"/>
    </cofactor>
    <text evidence="6">Binds 1 zinc ion.</text>
</comment>
<dbReference type="NCBIfam" id="TIGR00181">
    <property type="entry name" value="pepF"/>
    <property type="match status" value="1"/>
</dbReference>
<feature type="domain" description="Oligopeptidase F N-terminal" evidence="8">
    <location>
        <begin position="115"/>
        <end position="181"/>
    </location>
</feature>
<evidence type="ECO:0000313" key="9">
    <source>
        <dbReference type="EMBL" id="MCZ8538220.1"/>
    </source>
</evidence>
<dbReference type="EMBL" id="JAMKBJ010000014">
    <property type="protein sequence ID" value="MCZ8538220.1"/>
    <property type="molecule type" value="Genomic_DNA"/>
</dbReference>
<evidence type="ECO:0000256" key="5">
    <source>
        <dbReference type="ARBA" id="ARBA00023049"/>
    </source>
</evidence>
<dbReference type="Pfam" id="PF08439">
    <property type="entry name" value="Peptidase_M3_N"/>
    <property type="match status" value="1"/>
</dbReference>
<dbReference type="SUPFAM" id="SSF55486">
    <property type="entry name" value="Metalloproteases ('zincins'), catalytic domain"/>
    <property type="match status" value="1"/>
</dbReference>
<name>A0A9X3LHQ3_9BACL</name>
<dbReference type="Proteomes" id="UP001152173">
    <property type="component" value="Unassembled WGS sequence"/>
</dbReference>
<evidence type="ECO:0000256" key="4">
    <source>
        <dbReference type="ARBA" id="ARBA00022833"/>
    </source>
</evidence>
<keyword evidence="2 6" id="KW-0479">Metal-binding</keyword>
<keyword evidence="5 6" id="KW-0482">Metalloprotease</keyword>
<evidence type="ECO:0000313" key="10">
    <source>
        <dbReference type="Proteomes" id="UP001152173"/>
    </source>
</evidence>
<keyword evidence="3 6" id="KW-0378">Hydrolase</keyword>
<dbReference type="CDD" id="cd09609">
    <property type="entry name" value="M3B_PepF"/>
    <property type="match status" value="1"/>
</dbReference>
<dbReference type="GO" id="GO:0046872">
    <property type="term" value="F:metal ion binding"/>
    <property type="evidence" value="ECO:0007669"/>
    <property type="project" value="UniProtKB-UniRule"/>
</dbReference>
<dbReference type="InterPro" id="IPR042088">
    <property type="entry name" value="OligoPept_F_C"/>
</dbReference>
<dbReference type="AlphaFoldDB" id="A0A9X3LHQ3"/>
<dbReference type="GO" id="GO:0006508">
    <property type="term" value="P:proteolysis"/>
    <property type="evidence" value="ECO:0007669"/>
    <property type="project" value="UniProtKB-KW"/>
</dbReference>
<comment type="caution">
    <text evidence="9">The sequence shown here is derived from an EMBL/GenBank/DDBJ whole genome shotgun (WGS) entry which is preliminary data.</text>
</comment>
<dbReference type="RefSeq" id="WP_269927294.1">
    <property type="nucleotide sequence ID" value="NZ_JAMKBJ010000014.1"/>
</dbReference>
<dbReference type="InterPro" id="IPR004438">
    <property type="entry name" value="Peptidase_M3B"/>
</dbReference>
<dbReference type="Gene3D" id="1.20.140.70">
    <property type="entry name" value="Oligopeptidase f, N-terminal domain"/>
    <property type="match status" value="1"/>
</dbReference>
<organism evidence="9 10">
    <name type="scientific">Paenisporosarcina quisquiliarum</name>
    <dbReference type="NCBI Taxonomy" id="365346"/>
    <lineage>
        <taxon>Bacteria</taxon>
        <taxon>Bacillati</taxon>
        <taxon>Bacillota</taxon>
        <taxon>Bacilli</taxon>
        <taxon>Bacillales</taxon>
        <taxon>Caryophanaceae</taxon>
        <taxon>Paenisporosarcina</taxon>
    </lineage>
</organism>
<dbReference type="InterPro" id="IPR013647">
    <property type="entry name" value="OligopepF_N_dom"/>
</dbReference>
<evidence type="ECO:0000256" key="2">
    <source>
        <dbReference type="ARBA" id="ARBA00022723"/>
    </source>
</evidence>
<dbReference type="InterPro" id="IPR034009">
    <property type="entry name" value="M3B_PepF_4"/>
</dbReference>
<protein>
    <recommendedName>
        <fullName evidence="6">Oligopeptidase F</fullName>
        <ecNumber evidence="6">3.4.24.-</ecNumber>
    </recommendedName>
</protein>
<keyword evidence="1 6" id="KW-0645">Protease</keyword>
<dbReference type="EC" id="3.4.24.-" evidence="6"/>
<keyword evidence="10" id="KW-1185">Reference proteome</keyword>
<comment type="similarity">
    <text evidence="6">Belongs to the peptidase M3B family.</text>
</comment>
<proteinExistence type="inferred from homology"/>
<comment type="function">
    <text evidence="6">Has oligopeptidase activity and degrades a variety of small bioactive peptides.</text>
</comment>
<gene>
    <name evidence="9" type="primary">pepF</name>
    <name evidence="9" type="ORF">M9R32_13570</name>
</gene>
<sequence>MVQSLPARSDVKIDETWNLHDLFTSEEAYQDALTALEKEVDAFQQQFKGQIKDAQSAEEALKEYVSIYEMFVPLGTYASLAYSTDQTDSDAQMRSAKFGSVSANLSSKLSFVDSELLELPVEVLEDAMKNSTEFGHYLEKLIRKKPHQLHPEVEKTLAAYSSSFGGPYELYNTTKMVDLSFEDFEVNGKKYPLSYVLFEGDWEAETDTEVRRAAFEAFSNQLKNYQHTTAKTYDMKLQIEKTTSDLRGYDNIFDYLLFGQEVDKSLFDRQIDLIMTELAPHMRKYAKLLQDVHGLDEMTFADLKIPLDPSYEPKITIEESKKYMNDALAIMGEDYLDMVNRSFDERWIDFAQNKGKSTGAFCSSPYGSHPYILISWSSRMNEVFVLAHELGHAGHFYNAHKKQNVFNSRPSLYFIEAPSTMNEMLMANHLLENSDDPKFKRWVISSIVARTYYHNFVTHLLEAAYQRKVYDRVDAGKNVNAGILNEIKRGVLEEFWGDAVDITPGAELTWMRQPHYYMGLYPYTYSAGLTISTQVSKRILGEGEPAVAEWLEVLQAGGTKSPVELAQMAGVDITTEKPLRDTIAYIGELIDELVKLTEEIEAVPAK</sequence>